<keyword evidence="6" id="KW-1185">Reference proteome</keyword>
<evidence type="ECO:0000256" key="3">
    <source>
        <dbReference type="SAM" id="MobiDB-lite"/>
    </source>
</evidence>
<dbReference type="InterPro" id="IPR052431">
    <property type="entry name" value="SKI2_subfamily_helicases"/>
</dbReference>
<feature type="compositionally biased region" description="Polar residues" evidence="3">
    <location>
        <begin position="1086"/>
        <end position="1097"/>
    </location>
</feature>
<feature type="domain" description="DDX60-like winged helix" evidence="4">
    <location>
        <begin position="919"/>
        <end position="957"/>
    </location>
</feature>
<name>A0A8H4KXR7_9HYPO</name>
<keyword evidence="2" id="KW-0347">Helicase</keyword>
<evidence type="ECO:0000313" key="6">
    <source>
        <dbReference type="Proteomes" id="UP000605986"/>
    </source>
</evidence>
<organism evidence="5 6">
    <name type="scientific">Fusarium austroafricanum</name>
    <dbReference type="NCBI Taxonomy" id="2364996"/>
    <lineage>
        <taxon>Eukaryota</taxon>
        <taxon>Fungi</taxon>
        <taxon>Dikarya</taxon>
        <taxon>Ascomycota</taxon>
        <taxon>Pezizomycotina</taxon>
        <taxon>Sordariomycetes</taxon>
        <taxon>Hypocreomycetidae</taxon>
        <taxon>Hypocreales</taxon>
        <taxon>Nectriaceae</taxon>
        <taxon>Fusarium</taxon>
        <taxon>Fusarium concolor species complex</taxon>
    </lineage>
</organism>
<comment type="caution">
    <text evidence="5">The sequence shown here is derived from an EMBL/GenBank/DDBJ whole genome shotgun (WGS) entry which is preliminary data.</text>
</comment>
<dbReference type="GO" id="GO:0005737">
    <property type="term" value="C:cytoplasm"/>
    <property type="evidence" value="ECO:0007669"/>
    <property type="project" value="TreeGrafter"/>
</dbReference>
<dbReference type="AlphaFoldDB" id="A0A8H4KXR7"/>
<gene>
    <name evidence="5" type="ORF">F53441_184</name>
</gene>
<sequence length="1126" mass="127334">MNENPPNPSETGTRTSARSRSCTLFMPVEKFLNEFKRRGCNFDVIFFRDLEDICVPRKAIGWTKAAKFYLTRRVLIRHLVESNLDFQVIEFDSFDSGECNTYQSSQAVHFILCDDDRGGGPEEAICLQHLSRKAISSGKHAALINSISWRSSKIFMPPLSGTKGTLPELSVDVYNLAMKELPSLSQNVFSKTTQPPLRDVGFHFREKYTVAFCRAYIGNYCPGSAFLRAELDRVKALLLQAAALSICSLQDRASVEIPAGHEAFESQDQEFLHIFYKATRGLLEIPSITNEKDWWEFYDVVDGRVFQLLLEIVRNNGEVSPKILEHAQTLYTETTRGLNWDAGTPFAKVQPWKDLHLSSEVVKDLTALLFSHPILNDFMKDVKIKETQEAVDPTAELAFEDLKHWHSYKPVINFTGREKIPTWLEKRRQKHMQWRMADVTSYAASLTNSVGKTFHRETIVVNSQSKPRPGVSSKSLQPKGAEGPRQKSGKGGKQSALLEAQKLSDQKAQAKLKDVLSFWHGKCSEFEASGSLIDRCLKALDFQSDRSAGSHVAVRPEAQLYLCHTSMKLWREVRKQAHKNSPKGLYMFSMIWNWLSEIRKSPNCTSKIANSVQDILKALDATEFRLGICEPRRTIPFLVQTELLRDAPKLISDHRLLQLEHEGPTWTGGLTPNPIQECRLPRMLDNFMYEPPEKFAFKGVSAPLRLPVPGLDEGDGTSPDFKFVHPVAALKDRNRSVLDDVSLEARDCFTLWKHMDKTLPPALLSDTARLDPTKVFPEVIEKSYVVEWERDTKTVLKKATEMQNSPLADLQASLNMEKQSDQPTVTAGRHFEKLFPLQKVQTFEQWKKRKESGQSPNQSQPAAEGLSKLDLAREEASIEINAWGSFDPQAPLDQFSFAVFNGISHDRVHEIMSLRLPDLKGQFPISTTLILRLLVLLNGTNNNNFAVDAVDAFLSNNVRSGVFLEESTIPYIPIWPHDTKYEFNAYLYDFFKHRSLKVLVRDNGIKQGDVWFHLKDFWLTLKTIVTSLKGIVITGGEIGLDDLGEDESDVDELEGPFVKGKTKVKIADSWDDDSEESESDSICSSTPNTSETPQSNLGRKDGLMLVLKAFRLLEAEFGEKLYKVGA</sequence>
<feature type="compositionally biased region" description="Polar residues" evidence="3">
    <location>
        <begin position="461"/>
        <end position="476"/>
    </location>
</feature>
<reference evidence="5" key="1">
    <citation type="submission" date="2020-01" db="EMBL/GenBank/DDBJ databases">
        <title>Identification and distribution of gene clusters putatively required for synthesis of sphingolipid metabolism inhibitors in phylogenetically diverse species of the filamentous fungus Fusarium.</title>
        <authorList>
            <person name="Kim H.-S."/>
            <person name="Busman M."/>
            <person name="Brown D.W."/>
            <person name="Divon H."/>
            <person name="Uhlig S."/>
            <person name="Proctor R.H."/>
        </authorList>
    </citation>
    <scope>NUCLEOTIDE SEQUENCE</scope>
    <source>
        <strain evidence="5">NRRL 53441</strain>
    </source>
</reference>
<dbReference type="GO" id="GO:0016787">
    <property type="term" value="F:hydrolase activity"/>
    <property type="evidence" value="ECO:0007669"/>
    <property type="project" value="UniProtKB-KW"/>
</dbReference>
<feature type="region of interest" description="Disordered" evidence="3">
    <location>
        <begin position="846"/>
        <end position="866"/>
    </location>
</feature>
<evidence type="ECO:0000313" key="5">
    <source>
        <dbReference type="EMBL" id="KAF4458030.1"/>
    </source>
</evidence>
<accession>A0A8H4KXR7</accession>
<dbReference type="Pfam" id="PF26076">
    <property type="entry name" value="WHD_DDX60"/>
    <property type="match status" value="1"/>
</dbReference>
<dbReference type="PANTHER" id="PTHR44533:SF4">
    <property type="entry name" value="DEAD_H RNA HELICASE, PUTATIVE-RELATED"/>
    <property type="match status" value="1"/>
</dbReference>
<evidence type="ECO:0000256" key="2">
    <source>
        <dbReference type="ARBA" id="ARBA00022806"/>
    </source>
</evidence>
<proteinExistence type="predicted"/>
<dbReference type="InterPro" id="IPR059032">
    <property type="entry name" value="WHD_DDX60"/>
</dbReference>
<evidence type="ECO:0000259" key="4">
    <source>
        <dbReference type="Pfam" id="PF26076"/>
    </source>
</evidence>
<dbReference type="PANTHER" id="PTHR44533">
    <property type="entry name" value="DEAD/H RNA HELICASE, PUTATIVE-RELATED"/>
    <property type="match status" value="1"/>
</dbReference>
<dbReference type="Proteomes" id="UP000605986">
    <property type="component" value="Unassembled WGS sequence"/>
</dbReference>
<keyword evidence="2" id="KW-0067">ATP-binding</keyword>
<dbReference type="EMBL" id="JAADJG010000006">
    <property type="protein sequence ID" value="KAF4458030.1"/>
    <property type="molecule type" value="Genomic_DNA"/>
</dbReference>
<keyword evidence="1" id="KW-0378">Hydrolase</keyword>
<dbReference type="GO" id="GO:0004386">
    <property type="term" value="F:helicase activity"/>
    <property type="evidence" value="ECO:0007669"/>
    <property type="project" value="UniProtKB-KW"/>
</dbReference>
<keyword evidence="2" id="KW-0547">Nucleotide-binding</keyword>
<feature type="compositionally biased region" description="Acidic residues" evidence="3">
    <location>
        <begin position="1069"/>
        <end position="1079"/>
    </location>
</feature>
<protein>
    <recommendedName>
        <fullName evidence="4">DDX60-like winged helix domain-containing protein</fullName>
    </recommendedName>
</protein>
<evidence type="ECO:0000256" key="1">
    <source>
        <dbReference type="ARBA" id="ARBA00022801"/>
    </source>
</evidence>
<feature type="region of interest" description="Disordered" evidence="3">
    <location>
        <begin position="1069"/>
        <end position="1098"/>
    </location>
</feature>
<dbReference type="OrthoDB" id="2320933at2759"/>
<feature type="region of interest" description="Disordered" evidence="3">
    <location>
        <begin position="461"/>
        <end position="495"/>
    </location>
</feature>